<evidence type="ECO:0000256" key="1">
    <source>
        <dbReference type="SAM" id="Phobius"/>
    </source>
</evidence>
<dbReference type="EMBL" id="SHMR01000001">
    <property type="protein sequence ID" value="RZH69431.1"/>
    <property type="molecule type" value="Genomic_DNA"/>
</dbReference>
<dbReference type="AlphaFoldDB" id="A0A482Y0B5"/>
<evidence type="ECO:0000313" key="3">
    <source>
        <dbReference type="Proteomes" id="UP000292704"/>
    </source>
</evidence>
<dbReference type="GO" id="GO:0016787">
    <property type="term" value="F:hydrolase activity"/>
    <property type="evidence" value="ECO:0007669"/>
    <property type="project" value="UniProtKB-KW"/>
</dbReference>
<gene>
    <name evidence="2" type="ORF">ELS17_08420</name>
</gene>
<feature type="transmembrane region" description="Helical" evidence="1">
    <location>
        <begin position="89"/>
        <end position="114"/>
    </location>
</feature>
<feature type="transmembrane region" description="Helical" evidence="1">
    <location>
        <begin position="126"/>
        <end position="144"/>
    </location>
</feature>
<proteinExistence type="predicted"/>
<accession>A0A482Y0B5</accession>
<organism evidence="2 3">
    <name type="scientific">Natrinema altunense</name>
    <dbReference type="NCBI Taxonomy" id="222984"/>
    <lineage>
        <taxon>Archaea</taxon>
        <taxon>Methanobacteriati</taxon>
        <taxon>Methanobacteriota</taxon>
        <taxon>Stenosarchaea group</taxon>
        <taxon>Halobacteria</taxon>
        <taxon>Halobacteriales</taxon>
        <taxon>Natrialbaceae</taxon>
        <taxon>Natrinema</taxon>
    </lineage>
</organism>
<keyword evidence="2" id="KW-0378">Hydrolase</keyword>
<name>A0A482Y0B5_9EURY</name>
<dbReference type="InterPro" id="IPR007404">
    <property type="entry name" value="YdjM-like"/>
</dbReference>
<keyword evidence="1" id="KW-0472">Membrane</keyword>
<dbReference type="Proteomes" id="UP000292704">
    <property type="component" value="Unassembled WGS sequence"/>
</dbReference>
<keyword evidence="1" id="KW-1133">Transmembrane helix</keyword>
<keyword evidence="1" id="KW-0812">Transmembrane</keyword>
<protein>
    <submittedName>
        <fullName evidence="2">Metal-dependent hydrolase</fullName>
    </submittedName>
</protein>
<feature type="transmembrane region" description="Helical" evidence="1">
    <location>
        <begin position="60"/>
        <end position="82"/>
    </location>
</feature>
<sequence>MDIGRLLFLSVAFVTHAVVGYAFVRGFTDVDQRTGAWLGLGFGFAPDADFLFPADWGWPFVHRGITHAPLFALAVVGGAYAVSRRRSVALAVALGLGSHLVIDSLSTMGVPWLFPLRLSWNAGLDVHGPIGTVLLWALSIGVLASRTDDVSWIT</sequence>
<evidence type="ECO:0000313" key="2">
    <source>
        <dbReference type="EMBL" id="RZH69431.1"/>
    </source>
</evidence>
<reference evidence="2 3" key="1">
    <citation type="submission" date="2019-02" db="EMBL/GenBank/DDBJ databases">
        <title>Genome analysis provides insights into bioremediation potentialities and Haloocin production by Natrinema altunense strain 4.1R isolated from Chott Douz in Tunisian desert.</title>
        <authorList>
            <person name="Najjari A."/>
            <person name="Youssef N."/>
            <person name="Ben Dhia O."/>
            <person name="Ferjani R."/>
            <person name="El Hidri D."/>
            <person name="Ouzari H.I."/>
            <person name="Cherif A."/>
        </authorList>
    </citation>
    <scope>NUCLEOTIDE SEQUENCE [LARGE SCALE GENOMIC DNA]</scope>
    <source>
        <strain evidence="2 3">4.1R</strain>
    </source>
</reference>
<dbReference type="OrthoDB" id="118042at2157"/>
<comment type="caution">
    <text evidence="2">The sequence shown here is derived from an EMBL/GenBank/DDBJ whole genome shotgun (WGS) entry which is preliminary data.</text>
</comment>
<dbReference type="RefSeq" id="WP_130170273.1">
    <property type="nucleotide sequence ID" value="NZ_SHMR01000001.1"/>
</dbReference>
<feature type="transmembrane region" description="Helical" evidence="1">
    <location>
        <begin position="6"/>
        <end position="24"/>
    </location>
</feature>
<dbReference type="Pfam" id="PF04307">
    <property type="entry name" value="YdjM"/>
    <property type="match status" value="1"/>
</dbReference>